<protein>
    <submittedName>
        <fullName evidence="2">Uncharacterized protein</fullName>
    </submittedName>
</protein>
<accession>A0A5C7H3X9</accession>
<sequence length="73" mass="8456">MPSDQHKLVTLTQGIFNPLFNSVSTTVISAFFASLERCACVYLTTFEPDDDEEESKDRPRSLRCQPPLRRRHR</sequence>
<keyword evidence="3" id="KW-1185">Reference proteome</keyword>
<gene>
    <name evidence="2" type="ORF">EZV62_023933</name>
</gene>
<evidence type="ECO:0000313" key="3">
    <source>
        <dbReference type="Proteomes" id="UP000323000"/>
    </source>
</evidence>
<organism evidence="2 3">
    <name type="scientific">Acer yangbiense</name>
    <dbReference type="NCBI Taxonomy" id="1000413"/>
    <lineage>
        <taxon>Eukaryota</taxon>
        <taxon>Viridiplantae</taxon>
        <taxon>Streptophyta</taxon>
        <taxon>Embryophyta</taxon>
        <taxon>Tracheophyta</taxon>
        <taxon>Spermatophyta</taxon>
        <taxon>Magnoliopsida</taxon>
        <taxon>eudicotyledons</taxon>
        <taxon>Gunneridae</taxon>
        <taxon>Pentapetalae</taxon>
        <taxon>rosids</taxon>
        <taxon>malvids</taxon>
        <taxon>Sapindales</taxon>
        <taxon>Sapindaceae</taxon>
        <taxon>Hippocastanoideae</taxon>
        <taxon>Acereae</taxon>
        <taxon>Acer</taxon>
    </lineage>
</organism>
<name>A0A5C7H3X9_9ROSI</name>
<evidence type="ECO:0000313" key="2">
    <source>
        <dbReference type="EMBL" id="TXG51409.1"/>
    </source>
</evidence>
<dbReference type="EMBL" id="VAHF01000011">
    <property type="protein sequence ID" value="TXG51409.1"/>
    <property type="molecule type" value="Genomic_DNA"/>
</dbReference>
<proteinExistence type="predicted"/>
<dbReference type="OrthoDB" id="1138139at2759"/>
<dbReference type="PANTHER" id="PTHR34061:SF11">
    <property type="entry name" value="PROTEIN, PUTATIVE-RELATED"/>
    <property type="match status" value="1"/>
</dbReference>
<dbReference type="PANTHER" id="PTHR34061">
    <property type="entry name" value="PROTEIN, PUTATIVE-RELATED"/>
    <property type="match status" value="1"/>
</dbReference>
<comment type="caution">
    <text evidence="2">The sequence shown here is derived from an EMBL/GenBank/DDBJ whole genome shotgun (WGS) entry which is preliminary data.</text>
</comment>
<dbReference type="AlphaFoldDB" id="A0A5C7H3X9"/>
<evidence type="ECO:0000256" key="1">
    <source>
        <dbReference type="SAM" id="MobiDB-lite"/>
    </source>
</evidence>
<reference evidence="3" key="1">
    <citation type="journal article" date="2019" name="Gigascience">
        <title>De novo genome assembly of the endangered Acer yangbiense, a plant species with extremely small populations endemic to Yunnan Province, China.</title>
        <authorList>
            <person name="Yang J."/>
            <person name="Wariss H.M."/>
            <person name="Tao L."/>
            <person name="Zhang R."/>
            <person name="Yun Q."/>
            <person name="Hollingsworth P."/>
            <person name="Dao Z."/>
            <person name="Luo G."/>
            <person name="Guo H."/>
            <person name="Ma Y."/>
            <person name="Sun W."/>
        </authorList>
    </citation>
    <scope>NUCLEOTIDE SEQUENCE [LARGE SCALE GENOMIC DNA]</scope>
    <source>
        <strain evidence="3">cv. Malutang</strain>
    </source>
</reference>
<feature type="region of interest" description="Disordered" evidence="1">
    <location>
        <begin position="49"/>
        <end position="73"/>
    </location>
</feature>
<dbReference type="Proteomes" id="UP000323000">
    <property type="component" value="Chromosome 11"/>
</dbReference>